<dbReference type="AlphaFoldDB" id="A0A9P6UJC3"/>
<organism evidence="2 3">
    <name type="scientific">Dissophora globulifera</name>
    <dbReference type="NCBI Taxonomy" id="979702"/>
    <lineage>
        <taxon>Eukaryota</taxon>
        <taxon>Fungi</taxon>
        <taxon>Fungi incertae sedis</taxon>
        <taxon>Mucoromycota</taxon>
        <taxon>Mortierellomycotina</taxon>
        <taxon>Mortierellomycetes</taxon>
        <taxon>Mortierellales</taxon>
        <taxon>Mortierellaceae</taxon>
        <taxon>Dissophora</taxon>
    </lineage>
</organism>
<reference evidence="2" key="1">
    <citation type="journal article" date="2020" name="Fungal Divers.">
        <title>Resolving the Mortierellaceae phylogeny through synthesis of multi-gene phylogenetics and phylogenomics.</title>
        <authorList>
            <person name="Vandepol N."/>
            <person name="Liber J."/>
            <person name="Desiro A."/>
            <person name="Na H."/>
            <person name="Kennedy M."/>
            <person name="Barry K."/>
            <person name="Grigoriev I.V."/>
            <person name="Miller A.N."/>
            <person name="O'Donnell K."/>
            <person name="Stajich J.E."/>
            <person name="Bonito G."/>
        </authorList>
    </citation>
    <scope>NUCLEOTIDE SEQUENCE</scope>
    <source>
        <strain evidence="2">REB-010B</strain>
    </source>
</reference>
<evidence type="ECO:0000256" key="1">
    <source>
        <dbReference type="SAM" id="SignalP"/>
    </source>
</evidence>
<feature type="chain" id="PRO_5040240811" evidence="1">
    <location>
        <begin position="25"/>
        <end position="107"/>
    </location>
</feature>
<gene>
    <name evidence="2" type="ORF">BGZ99_002095</name>
</gene>
<dbReference type="Proteomes" id="UP000738325">
    <property type="component" value="Unassembled WGS sequence"/>
</dbReference>
<evidence type="ECO:0000313" key="2">
    <source>
        <dbReference type="EMBL" id="KAG0305379.1"/>
    </source>
</evidence>
<evidence type="ECO:0000313" key="3">
    <source>
        <dbReference type="Proteomes" id="UP000738325"/>
    </source>
</evidence>
<dbReference type="PROSITE" id="PS51257">
    <property type="entry name" value="PROKAR_LIPOPROTEIN"/>
    <property type="match status" value="1"/>
</dbReference>
<feature type="signal peptide" evidence="1">
    <location>
        <begin position="1"/>
        <end position="24"/>
    </location>
</feature>
<proteinExistence type="predicted"/>
<dbReference type="EMBL" id="JAAAIP010001596">
    <property type="protein sequence ID" value="KAG0305379.1"/>
    <property type="molecule type" value="Genomic_DNA"/>
</dbReference>
<keyword evidence="1" id="KW-0732">Signal</keyword>
<name>A0A9P6UJC3_9FUNG</name>
<sequence length="107" mass="11105">MFANTKKFIAPLAAVLVACMAVEATFIQSCACHGVSSGNDAAATKTICDAAAAIGFDGVHQVPYIHGQTYPASFDGTSCSVTIAGQVEFIKEFCELNQHGTTVCKAL</sequence>
<protein>
    <submittedName>
        <fullName evidence="2">Uncharacterized protein</fullName>
    </submittedName>
</protein>
<keyword evidence="3" id="KW-1185">Reference proteome</keyword>
<accession>A0A9P6UJC3</accession>
<comment type="caution">
    <text evidence="2">The sequence shown here is derived from an EMBL/GenBank/DDBJ whole genome shotgun (WGS) entry which is preliminary data.</text>
</comment>